<keyword evidence="8" id="KW-0408">Iron</keyword>
<keyword evidence="4 12" id="KW-0812">Transmembrane</keyword>
<proteinExistence type="evidence at transcript level"/>
<evidence type="ECO:0000259" key="14">
    <source>
        <dbReference type="Pfam" id="PF00487"/>
    </source>
</evidence>
<dbReference type="GO" id="GO:0005789">
    <property type="term" value="C:endoplasmic reticulum membrane"/>
    <property type="evidence" value="ECO:0007669"/>
    <property type="project" value="TreeGrafter"/>
</dbReference>
<comment type="subcellular location">
    <subcellularLocation>
        <location evidence="1">Membrane</location>
        <topology evidence="1">Multi-pass membrane protein</topology>
    </subcellularLocation>
</comment>
<evidence type="ECO:0000256" key="9">
    <source>
        <dbReference type="ARBA" id="ARBA00023098"/>
    </source>
</evidence>
<comment type="similarity">
    <text evidence="2 12">Belongs to the fatty acid desaturase type 1 family.</text>
</comment>
<dbReference type="PRINTS" id="PR00075">
    <property type="entry name" value="FACDDSATRASE"/>
</dbReference>
<dbReference type="GO" id="GO:0004768">
    <property type="term" value="F:stearoyl-CoA 9-desaturase activity"/>
    <property type="evidence" value="ECO:0007669"/>
    <property type="project" value="TreeGrafter"/>
</dbReference>
<evidence type="ECO:0000256" key="5">
    <source>
        <dbReference type="ARBA" id="ARBA00022832"/>
    </source>
</evidence>
<dbReference type="Pfam" id="PF00487">
    <property type="entry name" value="FA_desaturase"/>
    <property type="match status" value="1"/>
</dbReference>
<dbReference type="AlphaFoldDB" id="F1L482"/>
<evidence type="ECO:0000313" key="15">
    <source>
        <dbReference type="EMBL" id="ADY44936.1"/>
    </source>
</evidence>
<evidence type="ECO:0000256" key="12">
    <source>
        <dbReference type="RuleBase" id="RU000581"/>
    </source>
</evidence>
<keyword evidence="6 13" id="KW-1133">Transmembrane helix</keyword>
<evidence type="ECO:0000256" key="1">
    <source>
        <dbReference type="ARBA" id="ARBA00004141"/>
    </source>
</evidence>
<comment type="domain">
    <text evidence="12">The histidine box domains are involved in binding the catalytic metal ions.</text>
</comment>
<dbReference type="PANTHER" id="PTHR11351">
    <property type="entry name" value="ACYL-COA DESATURASE"/>
    <property type="match status" value="1"/>
</dbReference>
<accession>F1L482</accession>
<dbReference type="GO" id="GO:0005506">
    <property type="term" value="F:iron ion binding"/>
    <property type="evidence" value="ECO:0007669"/>
    <property type="project" value="TreeGrafter"/>
</dbReference>
<dbReference type="InterPro" id="IPR005804">
    <property type="entry name" value="FA_desaturase_dom"/>
</dbReference>
<name>F1L482_ASCSU</name>
<dbReference type="PANTHER" id="PTHR11351:SF31">
    <property type="entry name" value="DESATURASE 1, ISOFORM A-RELATED"/>
    <property type="match status" value="1"/>
</dbReference>
<organism evidence="15">
    <name type="scientific">Ascaris suum</name>
    <name type="common">Pig roundworm</name>
    <name type="synonym">Ascaris lumbricoides</name>
    <dbReference type="NCBI Taxonomy" id="6253"/>
    <lineage>
        <taxon>Eukaryota</taxon>
        <taxon>Metazoa</taxon>
        <taxon>Ecdysozoa</taxon>
        <taxon>Nematoda</taxon>
        <taxon>Chromadorea</taxon>
        <taxon>Rhabditida</taxon>
        <taxon>Spirurina</taxon>
        <taxon>Ascaridomorpha</taxon>
        <taxon>Ascaridoidea</taxon>
        <taxon>Ascarididae</taxon>
        <taxon>Ascaris</taxon>
    </lineage>
</organism>
<evidence type="ECO:0000256" key="4">
    <source>
        <dbReference type="ARBA" id="ARBA00022692"/>
    </source>
</evidence>
<feature type="transmembrane region" description="Helical" evidence="13">
    <location>
        <begin position="120"/>
        <end position="139"/>
    </location>
</feature>
<evidence type="ECO:0000256" key="11">
    <source>
        <dbReference type="ARBA" id="ARBA00023160"/>
    </source>
</evidence>
<dbReference type="InterPro" id="IPR015876">
    <property type="entry name" value="Acyl-CoA_DS"/>
</dbReference>
<evidence type="ECO:0000256" key="7">
    <source>
        <dbReference type="ARBA" id="ARBA00023002"/>
    </source>
</evidence>
<reference evidence="15" key="1">
    <citation type="journal article" date="2011" name="Genome Res.">
        <title>Deep small RNA sequencing from the nematode Ascaris reveals conservation, functional diversification, and novel developmental profiles.</title>
        <authorList>
            <person name="Wang J."/>
            <person name="Czech B."/>
            <person name="Crunk A."/>
            <person name="Wallace A."/>
            <person name="Mitreva M."/>
            <person name="Hannon G.J."/>
            <person name="Davis R.E."/>
        </authorList>
    </citation>
    <scope>NUCLEOTIDE SEQUENCE</scope>
</reference>
<feature type="transmembrane region" description="Helical" evidence="13">
    <location>
        <begin position="263"/>
        <end position="284"/>
    </location>
</feature>
<keyword evidence="11 12" id="KW-0275">Fatty acid biosynthesis</keyword>
<dbReference type="EMBL" id="JI171032">
    <property type="protein sequence ID" value="ADY44936.1"/>
    <property type="molecule type" value="mRNA"/>
</dbReference>
<evidence type="ECO:0000256" key="2">
    <source>
        <dbReference type="ARBA" id="ARBA00009295"/>
    </source>
</evidence>
<dbReference type="CDD" id="cd03505">
    <property type="entry name" value="Delta9-FADS-like"/>
    <property type="match status" value="1"/>
</dbReference>
<evidence type="ECO:0000256" key="6">
    <source>
        <dbReference type="ARBA" id="ARBA00022989"/>
    </source>
</evidence>
<feature type="transmembrane region" description="Helical" evidence="13">
    <location>
        <begin position="90"/>
        <end position="114"/>
    </location>
</feature>
<evidence type="ECO:0000256" key="13">
    <source>
        <dbReference type="SAM" id="Phobius"/>
    </source>
</evidence>
<dbReference type="GO" id="GO:0006636">
    <property type="term" value="P:unsaturated fatty acid biosynthetic process"/>
    <property type="evidence" value="ECO:0007669"/>
    <property type="project" value="TreeGrafter"/>
</dbReference>
<feature type="domain" description="Fatty acid desaturase" evidence="14">
    <location>
        <begin position="118"/>
        <end position="340"/>
    </location>
</feature>
<evidence type="ECO:0000256" key="8">
    <source>
        <dbReference type="ARBA" id="ARBA00023004"/>
    </source>
</evidence>
<evidence type="ECO:0000256" key="10">
    <source>
        <dbReference type="ARBA" id="ARBA00023136"/>
    </source>
</evidence>
<keyword evidence="3 12" id="KW-0444">Lipid biosynthesis</keyword>
<feature type="transmembrane region" description="Helical" evidence="13">
    <location>
        <begin position="237"/>
        <end position="257"/>
    </location>
</feature>
<protein>
    <submittedName>
        <fullName evidence="15">Acyl-CoA desaturase</fullName>
    </submittedName>
</protein>
<keyword evidence="7 12" id="KW-0560">Oxidoreductase</keyword>
<sequence length="378" mass="43807">MSVILGSTKYSTGCSMHPYVLSNSSHVAYSVRYTKALLPSLLLEYSKSIIMDGIDERTLMAAADQYLAPDLKEINEINERSKKVKFVASIVWRNVILFVLLHLFALFGAYQIIFVAKWPTVLWTVVCWFLSVLGITAGAHRLWSHKSYKATWPARLFFMLCNCMAFQNDVIEWSRDHRCHHKWMDTDADPHNTKRGFFFSHMGWLLVRKHPELKRKGAQIDMSDLYADSILMFQRRYYKSLVVLFCFLIPTAVPVYFWREATLTAFLTAAMFRYCFILHETWLINSAAHKYGFKPYDINISPTESFWLAVLAAGEGGHNYHHVFPQDYRTSEYSFVHNITKVIIDSMAAAGLVYDRKVVPQHVIERQKARQLDRTKSG</sequence>
<keyword evidence="5" id="KW-0276">Fatty acid metabolism</keyword>
<keyword evidence="9" id="KW-0443">Lipid metabolism</keyword>
<evidence type="ECO:0000256" key="3">
    <source>
        <dbReference type="ARBA" id="ARBA00022516"/>
    </source>
</evidence>
<comment type="cofactor">
    <cofactor evidence="12">
        <name>Fe(2+)</name>
        <dbReference type="ChEBI" id="CHEBI:29033"/>
    </cofactor>
</comment>
<keyword evidence="10 13" id="KW-0472">Membrane</keyword>